<comment type="caution">
    <text evidence="4">The sequence shown here is derived from an EMBL/GenBank/DDBJ whole genome shotgun (WGS) entry which is preliminary data.</text>
</comment>
<feature type="region of interest" description="Disordered" evidence="1">
    <location>
        <begin position="32"/>
        <end position="51"/>
    </location>
</feature>
<dbReference type="EMBL" id="SGPK01000107">
    <property type="protein sequence ID" value="THH08261.1"/>
    <property type="molecule type" value="Genomic_DNA"/>
</dbReference>
<dbReference type="InterPro" id="IPR007205">
    <property type="entry name" value="Protein_HGH1_N"/>
</dbReference>
<dbReference type="AlphaFoldDB" id="A0A4S4LAY7"/>
<dbReference type="InterPro" id="IPR039717">
    <property type="entry name" value="Hgh1"/>
</dbReference>
<dbReference type="OrthoDB" id="338814at2759"/>
<dbReference type="Pfam" id="PF04064">
    <property type="entry name" value="DUF384"/>
    <property type="match status" value="1"/>
</dbReference>
<evidence type="ECO:0000313" key="5">
    <source>
        <dbReference type="Proteomes" id="UP000308199"/>
    </source>
</evidence>
<protein>
    <recommendedName>
        <fullName evidence="6">Protein HGH1 homolog</fullName>
    </recommendedName>
</protein>
<evidence type="ECO:0000259" key="2">
    <source>
        <dbReference type="Pfam" id="PF04063"/>
    </source>
</evidence>
<evidence type="ECO:0000313" key="4">
    <source>
        <dbReference type="EMBL" id="THH08261.1"/>
    </source>
</evidence>
<proteinExistence type="predicted"/>
<keyword evidence="5" id="KW-1185">Reference proteome</keyword>
<feature type="domain" description="Protein HGH1 N-terminal" evidence="2">
    <location>
        <begin position="1"/>
        <end position="208"/>
    </location>
</feature>
<name>A0A4S4LAY7_9AGAM</name>
<sequence length="327" mass="35730">MLLSNITSHASTCASLLSLKVPVLLNPSATPPYYPPQSRSGTSIPPSPYPSGDVKDVQALPLLVQAFVQGAKVDTTSEQRTRKGDLHFLASVFANVSMSGTDGELEYPLSELVVFTEHADTIRRGGVTSTIKHCAFHVPAHKAILFSETERASIPPSTVPAPGINALPYILLPLAGPEEFDLDDQEKLHEELQLLPETKKREVDDVLRLTHVETLILLCTTRAGRECLRSNGVYEIMRVMHISENVENIIEHIERLVNLLKGEEAPFQDGDDDGWSHRLLNADTVTPGESNGQTEAVEGSMDDSELNTASMGSLLADEDEDEMIVEV</sequence>
<reference evidence="4 5" key="1">
    <citation type="submission" date="2019-02" db="EMBL/GenBank/DDBJ databases">
        <title>Genome sequencing of the rare red list fungi Phellinidium pouzarii.</title>
        <authorList>
            <person name="Buettner E."/>
            <person name="Kellner H."/>
        </authorList>
    </citation>
    <scope>NUCLEOTIDE SEQUENCE [LARGE SCALE GENOMIC DNA]</scope>
    <source>
        <strain evidence="4 5">DSM 108285</strain>
    </source>
</reference>
<dbReference type="PANTHER" id="PTHR13387">
    <property type="entry name" value="PROTEIN HGH1 HOMOLOG"/>
    <property type="match status" value="1"/>
</dbReference>
<feature type="compositionally biased region" description="Acidic residues" evidence="1">
    <location>
        <begin position="316"/>
        <end position="327"/>
    </location>
</feature>
<evidence type="ECO:0000256" key="1">
    <source>
        <dbReference type="SAM" id="MobiDB-lite"/>
    </source>
</evidence>
<dbReference type="Proteomes" id="UP000308199">
    <property type="component" value="Unassembled WGS sequence"/>
</dbReference>
<evidence type="ECO:0008006" key="6">
    <source>
        <dbReference type="Google" id="ProtNLM"/>
    </source>
</evidence>
<dbReference type="Pfam" id="PF04063">
    <property type="entry name" value="DUF383"/>
    <property type="match status" value="1"/>
</dbReference>
<feature type="domain" description="Protein HGH1 C-terminal" evidence="3">
    <location>
        <begin position="214"/>
        <end position="265"/>
    </location>
</feature>
<accession>A0A4S4LAY7</accession>
<dbReference type="InterPro" id="IPR007206">
    <property type="entry name" value="Protein_HGH1_C"/>
</dbReference>
<organism evidence="4 5">
    <name type="scientific">Phellinidium pouzarii</name>
    <dbReference type="NCBI Taxonomy" id="167371"/>
    <lineage>
        <taxon>Eukaryota</taxon>
        <taxon>Fungi</taxon>
        <taxon>Dikarya</taxon>
        <taxon>Basidiomycota</taxon>
        <taxon>Agaricomycotina</taxon>
        <taxon>Agaricomycetes</taxon>
        <taxon>Hymenochaetales</taxon>
        <taxon>Hymenochaetaceae</taxon>
        <taxon>Phellinidium</taxon>
    </lineage>
</organism>
<feature type="region of interest" description="Disordered" evidence="1">
    <location>
        <begin position="268"/>
        <end position="327"/>
    </location>
</feature>
<gene>
    <name evidence="4" type="ORF">EW145_g2835</name>
</gene>
<dbReference type="PANTHER" id="PTHR13387:SF9">
    <property type="entry name" value="PROTEIN HGH1 HOMOLOG"/>
    <property type="match status" value="1"/>
</dbReference>
<evidence type="ECO:0000259" key="3">
    <source>
        <dbReference type="Pfam" id="PF04064"/>
    </source>
</evidence>
<feature type="compositionally biased region" description="Polar residues" evidence="1">
    <location>
        <begin position="283"/>
        <end position="294"/>
    </location>
</feature>